<feature type="region of interest" description="Disordered" evidence="1">
    <location>
        <begin position="365"/>
        <end position="409"/>
    </location>
</feature>
<feature type="compositionally biased region" description="Polar residues" evidence="1">
    <location>
        <begin position="137"/>
        <end position="151"/>
    </location>
</feature>
<dbReference type="PANTHER" id="PTHR15289:SF3">
    <property type="entry name" value="TASTIN"/>
    <property type="match status" value="1"/>
</dbReference>
<keyword evidence="3" id="KW-1185">Reference proteome</keyword>
<organism evidence="2 3">
    <name type="scientific">Anguilla anguilla</name>
    <name type="common">European freshwater eel</name>
    <name type="synonym">Muraena anguilla</name>
    <dbReference type="NCBI Taxonomy" id="7936"/>
    <lineage>
        <taxon>Eukaryota</taxon>
        <taxon>Metazoa</taxon>
        <taxon>Chordata</taxon>
        <taxon>Craniata</taxon>
        <taxon>Vertebrata</taxon>
        <taxon>Euteleostomi</taxon>
        <taxon>Actinopterygii</taxon>
        <taxon>Neopterygii</taxon>
        <taxon>Teleostei</taxon>
        <taxon>Anguilliformes</taxon>
        <taxon>Anguillidae</taxon>
        <taxon>Anguilla</taxon>
    </lineage>
</organism>
<comment type="caution">
    <text evidence="2">The sequence shown here is derived from an EMBL/GenBank/DDBJ whole genome shotgun (WGS) entry which is preliminary data.</text>
</comment>
<feature type="compositionally biased region" description="Polar residues" evidence="1">
    <location>
        <begin position="37"/>
        <end position="61"/>
    </location>
</feature>
<reference evidence="2" key="1">
    <citation type="submission" date="2021-01" db="EMBL/GenBank/DDBJ databases">
        <title>A chromosome-scale assembly of European eel, Anguilla anguilla.</title>
        <authorList>
            <person name="Henkel C."/>
            <person name="Jong-Raadsen S.A."/>
            <person name="Dufour S."/>
            <person name="Weltzien F.-A."/>
            <person name="Palstra A.P."/>
            <person name="Pelster B."/>
            <person name="Spaink H.P."/>
            <person name="Van Den Thillart G.E."/>
            <person name="Jansen H."/>
            <person name="Zahm M."/>
            <person name="Klopp C."/>
            <person name="Cedric C."/>
            <person name="Louis A."/>
            <person name="Berthelot C."/>
            <person name="Parey E."/>
            <person name="Roest Crollius H."/>
            <person name="Montfort J."/>
            <person name="Robinson-Rechavi M."/>
            <person name="Bucao C."/>
            <person name="Bouchez O."/>
            <person name="Gislard M."/>
            <person name="Lluch J."/>
            <person name="Milhes M."/>
            <person name="Lampietro C."/>
            <person name="Lopez Roques C."/>
            <person name="Donnadieu C."/>
            <person name="Braasch I."/>
            <person name="Desvignes T."/>
            <person name="Postlethwait J."/>
            <person name="Bobe J."/>
            <person name="Guiguen Y."/>
            <person name="Dirks R."/>
        </authorList>
    </citation>
    <scope>NUCLEOTIDE SEQUENCE</scope>
    <source>
        <strain evidence="2">Tag_6206</strain>
        <tissue evidence="2">Liver</tissue>
    </source>
</reference>
<feature type="region of interest" description="Disordered" evidence="1">
    <location>
        <begin position="203"/>
        <end position="248"/>
    </location>
</feature>
<dbReference type="AlphaFoldDB" id="A0A9D3LW63"/>
<feature type="region of interest" description="Disordered" evidence="1">
    <location>
        <begin position="1"/>
        <end position="68"/>
    </location>
</feature>
<dbReference type="EMBL" id="JAFIRN010000012">
    <property type="protein sequence ID" value="KAG5838160.1"/>
    <property type="molecule type" value="Genomic_DNA"/>
</dbReference>
<gene>
    <name evidence="2" type="ORF">ANANG_G00220820</name>
</gene>
<feature type="region of interest" description="Disordered" evidence="1">
    <location>
        <begin position="137"/>
        <end position="156"/>
    </location>
</feature>
<feature type="region of interest" description="Disordered" evidence="1">
    <location>
        <begin position="101"/>
        <end position="124"/>
    </location>
</feature>
<accession>A0A9D3LW63</accession>
<feature type="compositionally biased region" description="Acidic residues" evidence="1">
    <location>
        <begin position="440"/>
        <end position="456"/>
    </location>
</feature>
<evidence type="ECO:0008006" key="4">
    <source>
        <dbReference type="Google" id="ProtNLM"/>
    </source>
</evidence>
<dbReference type="PANTHER" id="PTHR15289">
    <property type="entry name" value="TASTIN"/>
    <property type="match status" value="1"/>
</dbReference>
<evidence type="ECO:0000313" key="2">
    <source>
        <dbReference type="EMBL" id="KAG5838160.1"/>
    </source>
</evidence>
<sequence>MASTQTLRQHNQNQARREDARNAKPLVHGATAVGSKPPNTSYAPHTSKLGTENQDPSTRNVKGTAAVKHVGTSRLPVLARSQPLQPRIDFTQVHGKWEQSFQKGKAQKKKPCTKPVPFSLSQPKATRAATVSQCKTQPTDAASANPTCPNTSQPPRPIIKSSSTAPPIKLPAATHNALIVTAHHTTLPVTAPHTTLPVTAPHPALSQSNSQRTASNAGIQSRPPVPSQGAPCREACVEPTGSASDVQFSPNPAALESILRNEGVKSQGLMEATPKSSVCPTGRGTSVYMPQRVSVLRTRPRPPGVSAGGAMQFSPDPAALSSILQNEGVNADGPPGATLRGSLCPTGRGTSVYMPQRVPVTKGHGEAAGVGTGARPSQTPGVKGTPLRVPNTRPQSAMRHFSSHRTPLYRGSPALRGLLGFGKELGPRKEEPVVQKLFEEAEQEEEESKADLEEENVSGGQKSQPKESVEGGSRGLVKDDNGRAQPFIPPPHRESVIVFSAKKVVTAMSAQQSHPDPDSFPSLRPLPTTTAPPPLLPSLSGAGGGAIHWVPRLCSSGLSVRRRPRPLEECLLDEECAMFSSRPSTAATAHPRCTNPVASVLLLQNSMCFVPIDLPPLSTTQESQLICCPVMMSQT</sequence>
<proteinExistence type="predicted"/>
<feature type="compositionally biased region" description="Polar residues" evidence="1">
    <location>
        <begin position="205"/>
        <end position="219"/>
    </location>
</feature>
<dbReference type="InterPro" id="IPR026133">
    <property type="entry name" value="Tastin"/>
</dbReference>
<feature type="region of interest" description="Disordered" evidence="1">
    <location>
        <begin position="440"/>
        <end position="491"/>
    </location>
</feature>
<evidence type="ECO:0000313" key="3">
    <source>
        <dbReference type="Proteomes" id="UP001044222"/>
    </source>
</evidence>
<evidence type="ECO:0000256" key="1">
    <source>
        <dbReference type="SAM" id="MobiDB-lite"/>
    </source>
</evidence>
<protein>
    <recommendedName>
        <fullName evidence="4">Tastin</fullName>
    </recommendedName>
</protein>
<name>A0A9D3LW63_ANGAN</name>
<dbReference type="Proteomes" id="UP001044222">
    <property type="component" value="Chromosome 12"/>
</dbReference>
<feature type="compositionally biased region" description="Polar residues" evidence="1">
    <location>
        <begin position="1"/>
        <end position="14"/>
    </location>
</feature>